<gene>
    <name evidence="6" type="ORF">EV186_102590</name>
</gene>
<evidence type="ECO:0000313" key="7">
    <source>
        <dbReference type="Proteomes" id="UP000295444"/>
    </source>
</evidence>
<dbReference type="Pfam" id="PF00005">
    <property type="entry name" value="ABC_tran"/>
    <property type="match status" value="2"/>
</dbReference>
<keyword evidence="4 6" id="KW-0067">ATP-binding</keyword>
<dbReference type="Proteomes" id="UP000295444">
    <property type="component" value="Unassembled WGS sequence"/>
</dbReference>
<dbReference type="PROSITE" id="PS00211">
    <property type="entry name" value="ABC_TRANSPORTER_1"/>
    <property type="match status" value="1"/>
</dbReference>
<sequence>MEKNEIPVLSLTGVSKRFAGVRALTDVSLDVRAGEVLALMGENGAGKSTLLRIVNGDHQPDEGHVELDGVPVHHTSPAAAHHAGIRVIAQEPEIIPHVDVAENVFAGALPNRGRLFSRAAARRQARQFIADLGFADVIPVDALGRQLSPAQRQIVEILRGLTGKPRVVAFDEPTSSLSDHEVDILFALIDRLRAEGIAVVYVSHRMKEIFRIADRIAVLRDGALVGVRPAGETSEDELVRMMVGRDLDAMFQRTGHEPGEVVLSLEDVTTDDVSDVSLTVRQGEIVALAGLVGAGRSELAKAIVGDVPIRSGTMVLQGKRIRMKSPTDAVRAGIGFAPEERKAEALILDRGVRDNVSLASLRRLSKLRFVNQRAERALVSRFVDSLRIKAPSMEQHVRKLSGGNQQKVVLARWLAREPALLILDEPTRGVDVGAKAEIYGIINRLAESGTALLIISSELPEVIGLADRIVVMKDGRVSGELPARATEEQILALAMSENEIEEEAS</sequence>
<protein>
    <submittedName>
        <fullName evidence="6">L-arabinose transport system ATP-binding protein</fullName>
    </submittedName>
</protein>
<dbReference type="PROSITE" id="PS50893">
    <property type="entry name" value="ABC_TRANSPORTER_2"/>
    <property type="match status" value="2"/>
</dbReference>
<keyword evidence="1" id="KW-0813">Transport</keyword>
<evidence type="ECO:0000256" key="2">
    <source>
        <dbReference type="ARBA" id="ARBA00022737"/>
    </source>
</evidence>
<proteinExistence type="predicted"/>
<comment type="caution">
    <text evidence="6">The sequence shown here is derived from an EMBL/GenBank/DDBJ whole genome shotgun (WGS) entry which is preliminary data.</text>
</comment>
<dbReference type="InterPro" id="IPR017871">
    <property type="entry name" value="ABC_transporter-like_CS"/>
</dbReference>
<keyword evidence="3" id="KW-0547">Nucleotide-binding</keyword>
<dbReference type="EMBL" id="SNXZ01000002">
    <property type="protein sequence ID" value="TDQ00724.1"/>
    <property type="molecule type" value="Genomic_DNA"/>
</dbReference>
<dbReference type="Gene3D" id="3.40.50.300">
    <property type="entry name" value="P-loop containing nucleotide triphosphate hydrolases"/>
    <property type="match status" value="2"/>
</dbReference>
<dbReference type="PANTHER" id="PTHR43790:SF9">
    <property type="entry name" value="GALACTOFURANOSE TRANSPORTER ATP-BINDING PROTEIN YTFR"/>
    <property type="match status" value="1"/>
</dbReference>
<evidence type="ECO:0000256" key="3">
    <source>
        <dbReference type="ARBA" id="ARBA00022741"/>
    </source>
</evidence>
<dbReference type="SMART" id="SM00382">
    <property type="entry name" value="AAA"/>
    <property type="match status" value="2"/>
</dbReference>
<dbReference type="GO" id="GO:0016887">
    <property type="term" value="F:ATP hydrolysis activity"/>
    <property type="evidence" value="ECO:0007669"/>
    <property type="project" value="InterPro"/>
</dbReference>
<feature type="domain" description="ABC transporter" evidence="5">
    <location>
        <begin position="9"/>
        <end position="246"/>
    </location>
</feature>
<dbReference type="InterPro" id="IPR027417">
    <property type="entry name" value="P-loop_NTPase"/>
</dbReference>
<evidence type="ECO:0000313" key="6">
    <source>
        <dbReference type="EMBL" id="TDQ00724.1"/>
    </source>
</evidence>
<dbReference type="CDD" id="cd03216">
    <property type="entry name" value="ABC_Carb_Monos_I"/>
    <property type="match status" value="1"/>
</dbReference>
<reference evidence="6 7" key="1">
    <citation type="submission" date="2019-03" db="EMBL/GenBank/DDBJ databases">
        <title>Genomic Encyclopedia of Type Strains, Phase IV (KMG-IV): sequencing the most valuable type-strain genomes for metagenomic binning, comparative biology and taxonomic classification.</title>
        <authorList>
            <person name="Goeker M."/>
        </authorList>
    </citation>
    <scope>NUCLEOTIDE SEQUENCE [LARGE SCALE GENOMIC DNA]</scope>
    <source>
        <strain evidence="6 7">DSM 45361</strain>
    </source>
</reference>
<dbReference type="CDD" id="cd03215">
    <property type="entry name" value="ABC_Carb_Monos_II"/>
    <property type="match status" value="1"/>
</dbReference>
<dbReference type="RefSeq" id="WP_133849397.1">
    <property type="nucleotide sequence ID" value="NZ_SNXZ01000002.1"/>
</dbReference>
<keyword evidence="7" id="KW-1185">Reference proteome</keyword>
<name>A0A4R6SGB9_LABRH</name>
<dbReference type="InterPro" id="IPR003593">
    <property type="entry name" value="AAA+_ATPase"/>
</dbReference>
<dbReference type="AlphaFoldDB" id="A0A4R6SGB9"/>
<feature type="domain" description="ABC transporter" evidence="5">
    <location>
        <begin position="256"/>
        <end position="499"/>
    </location>
</feature>
<keyword evidence="2" id="KW-0677">Repeat</keyword>
<dbReference type="SUPFAM" id="SSF52540">
    <property type="entry name" value="P-loop containing nucleoside triphosphate hydrolases"/>
    <property type="match status" value="2"/>
</dbReference>
<evidence type="ECO:0000256" key="4">
    <source>
        <dbReference type="ARBA" id="ARBA00022840"/>
    </source>
</evidence>
<organism evidence="6 7">
    <name type="scientific">Labedaea rhizosphaerae</name>
    <dbReference type="NCBI Taxonomy" id="598644"/>
    <lineage>
        <taxon>Bacteria</taxon>
        <taxon>Bacillati</taxon>
        <taxon>Actinomycetota</taxon>
        <taxon>Actinomycetes</taxon>
        <taxon>Pseudonocardiales</taxon>
        <taxon>Pseudonocardiaceae</taxon>
        <taxon>Labedaea</taxon>
    </lineage>
</organism>
<evidence type="ECO:0000256" key="1">
    <source>
        <dbReference type="ARBA" id="ARBA00022448"/>
    </source>
</evidence>
<dbReference type="InterPro" id="IPR003439">
    <property type="entry name" value="ABC_transporter-like_ATP-bd"/>
</dbReference>
<evidence type="ECO:0000259" key="5">
    <source>
        <dbReference type="PROSITE" id="PS50893"/>
    </source>
</evidence>
<dbReference type="GO" id="GO:0005524">
    <property type="term" value="F:ATP binding"/>
    <property type="evidence" value="ECO:0007669"/>
    <property type="project" value="UniProtKB-KW"/>
</dbReference>
<accession>A0A4R6SGB9</accession>
<dbReference type="OrthoDB" id="7757085at2"/>
<dbReference type="InterPro" id="IPR050107">
    <property type="entry name" value="ABC_carbohydrate_import_ATPase"/>
</dbReference>
<dbReference type="PANTHER" id="PTHR43790">
    <property type="entry name" value="CARBOHYDRATE TRANSPORT ATP-BINDING PROTEIN MG119-RELATED"/>
    <property type="match status" value="1"/>
</dbReference>